<proteinExistence type="inferred from homology"/>
<evidence type="ECO:0000256" key="3">
    <source>
        <dbReference type="ARBA" id="ARBA00022600"/>
    </source>
</evidence>
<dbReference type="InterPro" id="IPR008734">
    <property type="entry name" value="PHK_A/B_su"/>
</dbReference>
<keyword evidence="5" id="KW-1003">Cell membrane</keyword>
<dbReference type="GO" id="GO:0005977">
    <property type="term" value="P:glycogen metabolic process"/>
    <property type="evidence" value="ECO:0007669"/>
    <property type="project" value="UniProtKB-UniPathway"/>
</dbReference>
<dbReference type="PANTHER" id="PTHR10749:SF8">
    <property type="entry name" value="PHOSPHORYLASE B KINASE REGULATORY SUBUNIT BETA"/>
    <property type="match status" value="1"/>
</dbReference>
<dbReference type="Pfam" id="PF00723">
    <property type="entry name" value="Glyco_hydro_15"/>
    <property type="match status" value="1"/>
</dbReference>
<protein>
    <recommendedName>
        <fullName evidence="5">Phosphorylase b kinase regulatory subunit</fullName>
    </recommendedName>
</protein>
<evidence type="ECO:0000256" key="5">
    <source>
        <dbReference type="RuleBase" id="RU364123"/>
    </source>
</evidence>
<accession>A0A8J4TBD3</accession>
<dbReference type="PANTHER" id="PTHR10749">
    <property type="entry name" value="PHOSPHORYLASE B KINASE REGULATORY SUBUNIT"/>
    <property type="match status" value="1"/>
</dbReference>
<comment type="similarity">
    <text evidence="2 5">Belongs to the phosphorylase b kinase regulatory chain family.</text>
</comment>
<keyword evidence="8" id="KW-1185">Reference proteome</keyword>
<dbReference type="InterPro" id="IPR011613">
    <property type="entry name" value="GH15-like"/>
</dbReference>
<keyword evidence="5" id="KW-0119">Carbohydrate metabolism</keyword>
<sequence length="355" mass="40397">MTAGYNDKSQNTGLRKNLNHFYLVVKDQILKYQHPISGLFPLNPKDPHCKFSHVRDSVYCATVLWALHRSLTRIDDDAGRHYELGQCAVKCMRAILIGWMQQSSRLEQFKKSQNLDTCLNSRLDYETGEPVDDPNYKNLQMDCVGLFVIQLAQMIASGLQVVYTRDEVAFMQNLVFYLERAYRIPDYGMWERGTKQNRNMVELNASSIGMAKAALECIAGLNVYGAEGSHSSILLMDIDAHSRNRIILSNLLPRESASKGCDASLMPTLCWPAYAVSKTEPSEPVLERCMSRLKGQYGFRRFTRDGYATVLDRNTLYQPGELMVRRNSKESKANGQCFSLTWQLSVSLYLSKDHT</sequence>
<dbReference type="SUPFAM" id="SSF48208">
    <property type="entry name" value="Six-hairpin glycosidases"/>
    <property type="match status" value="1"/>
</dbReference>
<dbReference type="InterPro" id="IPR008928">
    <property type="entry name" value="6-hairpin_glycosidase_sf"/>
</dbReference>
<dbReference type="Proteomes" id="UP000748531">
    <property type="component" value="Unassembled WGS sequence"/>
</dbReference>
<evidence type="ECO:0000256" key="1">
    <source>
        <dbReference type="ARBA" id="ARBA00005131"/>
    </source>
</evidence>
<comment type="function">
    <text evidence="5">Phosphorylase b kinase catalyzes the phosphorylation of serine in certain substrates, including troponin I.</text>
</comment>
<feature type="domain" description="GH15-like" evidence="6">
    <location>
        <begin position="20"/>
        <end position="239"/>
    </location>
</feature>
<comment type="pathway">
    <text evidence="1 5">Glycan biosynthesis; glycogen metabolism.</text>
</comment>
<dbReference type="EMBL" id="LUCH01005458">
    <property type="protein sequence ID" value="KAF5398054.1"/>
    <property type="molecule type" value="Genomic_DNA"/>
</dbReference>
<evidence type="ECO:0000256" key="4">
    <source>
        <dbReference type="ARBA" id="ARBA00022860"/>
    </source>
</evidence>
<comment type="caution">
    <text evidence="7">The sequence shown here is derived from an EMBL/GenBank/DDBJ whole genome shotgun (WGS) entry which is preliminary data.</text>
</comment>
<evidence type="ECO:0000256" key="2">
    <source>
        <dbReference type="ARBA" id="ARBA00007128"/>
    </source>
</evidence>
<dbReference type="GO" id="GO:0005516">
    <property type="term" value="F:calmodulin binding"/>
    <property type="evidence" value="ECO:0007669"/>
    <property type="project" value="UniProtKB-KW"/>
</dbReference>
<name>A0A8J4TBD3_9TREM</name>
<keyword evidence="3 5" id="KW-0321">Glycogen metabolism</keyword>
<comment type="subcellular location">
    <subcellularLocation>
        <location evidence="5">Cell membrane</location>
        <topology evidence="5">Lipid-anchor</topology>
        <orientation evidence="5">Cytoplasmic side</orientation>
    </subcellularLocation>
</comment>
<dbReference type="GO" id="GO:0005886">
    <property type="term" value="C:plasma membrane"/>
    <property type="evidence" value="ECO:0007669"/>
    <property type="project" value="UniProtKB-SubCell"/>
</dbReference>
<keyword evidence="5" id="KW-0472">Membrane</keyword>
<dbReference type="AlphaFoldDB" id="A0A8J4TBD3"/>
<organism evidence="7 8">
    <name type="scientific">Paragonimus heterotremus</name>
    <dbReference type="NCBI Taxonomy" id="100268"/>
    <lineage>
        <taxon>Eukaryota</taxon>
        <taxon>Metazoa</taxon>
        <taxon>Spiralia</taxon>
        <taxon>Lophotrochozoa</taxon>
        <taxon>Platyhelminthes</taxon>
        <taxon>Trematoda</taxon>
        <taxon>Digenea</taxon>
        <taxon>Plagiorchiida</taxon>
        <taxon>Troglotremata</taxon>
        <taxon>Troglotrematidae</taxon>
        <taxon>Paragonimus</taxon>
    </lineage>
</organism>
<evidence type="ECO:0000313" key="7">
    <source>
        <dbReference type="EMBL" id="KAF5398054.1"/>
    </source>
</evidence>
<reference evidence="7" key="1">
    <citation type="submission" date="2019-05" db="EMBL/GenBank/DDBJ databases">
        <title>Annotation for the trematode Paragonimus heterotremus.</title>
        <authorList>
            <person name="Choi Y.-J."/>
        </authorList>
    </citation>
    <scope>NUCLEOTIDE SEQUENCE</scope>
    <source>
        <strain evidence="7">LC</strain>
    </source>
</reference>
<dbReference type="GO" id="GO:0005964">
    <property type="term" value="C:phosphorylase kinase complex"/>
    <property type="evidence" value="ECO:0007669"/>
    <property type="project" value="TreeGrafter"/>
</dbReference>
<evidence type="ECO:0000313" key="8">
    <source>
        <dbReference type="Proteomes" id="UP000748531"/>
    </source>
</evidence>
<dbReference type="OrthoDB" id="5971574at2759"/>
<gene>
    <name evidence="7" type="ORF">PHET_08749</name>
</gene>
<evidence type="ECO:0000259" key="6">
    <source>
        <dbReference type="Pfam" id="PF00723"/>
    </source>
</evidence>
<dbReference type="UniPathway" id="UPA00163"/>
<keyword evidence="5" id="KW-0449">Lipoprotein</keyword>
<keyword evidence="4 5" id="KW-0112">Calmodulin-binding</keyword>
<keyword evidence="5" id="KW-0636">Prenylation</keyword>